<protein>
    <submittedName>
        <fullName evidence="3">NADPH:quinone reductase-like Zn-dependent oxidoreductase</fullName>
    </submittedName>
</protein>
<proteinExistence type="predicted"/>
<dbReference type="InterPro" id="IPR013154">
    <property type="entry name" value="ADH-like_N"/>
</dbReference>
<keyword evidence="4" id="KW-1185">Reference proteome</keyword>
<dbReference type="PANTHER" id="PTHR44154:SF1">
    <property type="entry name" value="QUINONE OXIDOREDUCTASE"/>
    <property type="match status" value="1"/>
</dbReference>
<dbReference type="InterPro" id="IPR011032">
    <property type="entry name" value="GroES-like_sf"/>
</dbReference>
<dbReference type="SMART" id="SM00829">
    <property type="entry name" value="PKS_ER"/>
    <property type="match status" value="1"/>
</dbReference>
<name>A0A7W5PBW9_9GAMM</name>
<dbReference type="EMBL" id="JACHZF010000015">
    <property type="protein sequence ID" value="MBB3331371.1"/>
    <property type="molecule type" value="Genomic_DNA"/>
</dbReference>
<accession>A0A7W5PBW9</accession>
<organism evidence="3 4">
    <name type="scientific">Halomonas campaniensis</name>
    <dbReference type="NCBI Taxonomy" id="213554"/>
    <lineage>
        <taxon>Bacteria</taxon>
        <taxon>Pseudomonadati</taxon>
        <taxon>Pseudomonadota</taxon>
        <taxon>Gammaproteobacteria</taxon>
        <taxon>Oceanospirillales</taxon>
        <taxon>Halomonadaceae</taxon>
        <taxon>Halomonas</taxon>
    </lineage>
</organism>
<evidence type="ECO:0000313" key="3">
    <source>
        <dbReference type="EMBL" id="MBB3331371.1"/>
    </source>
</evidence>
<dbReference type="Pfam" id="PF00107">
    <property type="entry name" value="ADH_zinc_N"/>
    <property type="match status" value="1"/>
</dbReference>
<comment type="caution">
    <text evidence="3">The sequence shown here is derived from an EMBL/GenBank/DDBJ whole genome shotgun (WGS) entry which is preliminary data.</text>
</comment>
<dbReference type="Gene3D" id="3.90.180.10">
    <property type="entry name" value="Medium-chain alcohol dehydrogenases, catalytic domain"/>
    <property type="match status" value="1"/>
</dbReference>
<dbReference type="InterPro" id="IPR013149">
    <property type="entry name" value="ADH-like_C"/>
</dbReference>
<dbReference type="SUPFAM" id="SSF51735">
    <property type="entry name" value="NAD(P)-binding Rossmann-fold domains"/>
    <property type="match status" value="1"/>
</dbReference>
<dbReference type="InterPro" id="IPR020843">
    <property type="entry name" value="ER"/>
</dbReference>
<dbReference type="Gene3D" id="3.40.50.720">
    <property type="entry name" value="NAD(P)-binding Rossmann-like Domain"/>
    <property type="match status" value="1"/>
</dbReference>
<dbReference type="InterPro" id="IPR036291">
    <property type="entry name" value="NAD(P)-bd_dom_sf"/>
</dbReference>
<dbReference type="Proteomes" id="UP000553442">
    <property type="component" value="Unassembled WGS sequence"/>
</dbReference>
<evidence type="ECO:0000256" key="1">
    <source>
        <dbReference type="ARBA" id="ARBA00022857"/>
    </source>
</evidence>
<sequence>MQETMKTVVITGHGGNEVVEVRQGERPRRRPGEALVRLEAGTLNQVDLYMRNSGAGITHELPLVMGLDGAGVVEAIEEGETRLATGQRVVVFPNLTCGRCEFCQRGDDVLCTRMKLMGEHVDGTFAQWLSVPVENLFPMPAHLDFVQAAAMGVNYLTAWRMLFTRAQLKPWETVLVFGVGGGVSLAAMQLAASIGARVIVTSREDEKLQRALTLGAHETINGSTEEVARRVMALTDGRGVDVVVENVGEAVWASAMKSLVRGGRLVTCGATSGDQPPADLKRLFIRQLQIIGSTSGNAAEFRELLAYVERQGITPVIDSVYPLEAIHEALDRLESGSRMGKVGLALQPSG</sequence>
<dbReference type="AlphaFoldDB" id="A0A7W5PBW9"/>
<reference evidence="3 4" key="1">
    <citation type="submission" date="2020-08" db="EMBL/GenBank/DDBJ databases">
        <title>Genomic Encyclopedia of Archaeal and Bacterial Type Strains, Phase II (KMG-II): from individual species to whole genera.</title>
        <authorList>
            <person name="Goeker M."/>
        </authorList>
    </citation>
    <scope>NUCLEOTIDE SEQUENCE [LARGE SCALE GENOMIC DNA]</scope>
    <source>
        <strain evidence="3 4">5AG</strain>
    </source>
</reference>
<dbReference type="Pfam" id="PF08240">
    <property type="entry name" value="ADH_N"/>
    <property type="match status" value="1"/>
</dbReference>
<dbReference type="GO" id="GO:0016491">
    <property type="term" value="F:oxidoreductase activity"/>
    <property type="evidence" value="ECO:0007669"/>
    <property type="project" value="InterPro"/>
</dbReference>
<evidence type="ECO:0000313" key="4">
    <source>
        <dbReference type="Proteomes" id="UP000553442"/>
    </source>
</evidence>
<gene>
    <name evidence="3" type="ORF">BDK63_002254</name>
</gene>
<dbReference type="InterPro" id="IPR051603">
    <property type="entry name" value="Zinc-ADH_QOR/CCCR"/>
</dbReference>
<dbReference type="PANTHER" id="PTHR44154">
    <property type="entry name" value="QUINONE OXIDOREDUCTASE"/>
    <property type="match status" value="1"/>
</dbReference>
<dbReference type="SUPFAM" id="SSF50129">
    <property type="entry name" value="GroES-like"/>
    <property type="match status" value="1"/>
</dbReference>
<feature type="domain" description="Enoyl reductase (ER)" evidence="2">
    <location>
        <begin position="14"/>
        <end position="344"/>
    </location>
</feature>
<evidence type="ECO:0000259" key="2">
    <source>
        <dbReference type="SMART" id="SM00829"/>
    </source>
</evidence>
<keyword evidence="1" id="KW-0521">NADP</keyword>